<reference evidence="2" key="1">
    <citation type="journal article" date="2023" name="bioRxiv">
        <title>Scaffold-level genome assemblies of two parasitoid biocontrol wasps reveal the parthenogenesis mechanism and an associated novel virus.</title>
        <authorList>
            <person name="Inwood S."/>
            <person name="Skelly J."/>
            <person name="Guhlin J."/>
            <person name="Harrop T."/>
            <person name="Goldson S."/>
            <person name="Dearden P."/>
        </authorList>
    </citation>
    <scope>NUCLEOTIDE SEQUENCE</scope>
    <source>
        <strain evidence="2">Irish</strain>
        <tissue evidence="2">Whole body</tissue>
    </source>
</reference>
<keyword evidence="3" id="KW-1185">Reference proteome</keyword>
<protein>
    <submittedName>
        <fullName evidence="2">Uncharacterized protein</fullName>
    </submittedName>
</protein>
<name>A0AA39C3G3_9HYME</name>
<organism evidence="2 3">
    <name type="scientific">Microctonus aethiopoides</name>
    <dbReference type="NCBI Taxonomy" id="144406"/>
    <lineage>
        <taxon>Eukaryota</taxon>
        <taxon>Metazoa</taxon>
        <taxon>Ecdysozoa</taxon>
        <taxon>Arthropoda</taxon>
        <taxon>Hexapoda</taxon>
        <taxon>Insecta</taxon>
        <taxon>Pterygota</taxon>
        <taxon>Neoptera</taxon>
        <taxon>Endopterygota</taxon>
        <taxon>Hymenoptera</taxon>
        <taxon>Apocrita</taxon>
        <taxon>Ichneumonoidea</taxon>
        <taxon>Braconidae</taxon>
        <taxon>Euphorinae</taxon>
        <taxon>Microctonus</taxon>
    </lineage>
</organism>
<dbReference type="AlphaFoldDB" id="A0AA39C3G3"/>
<proteinExistence type="predicted"/>
<feature type="region of interest" description="Disordered" evidence="1">
    <location>
        <begin position="133"/>
        <end position="156"/>
    </location>
</feature>
<accession>A0AA39C3G3</accession>
<comment type="caution">
    <text evidence="2">The sequence shown here is derived from an EMBL/GenBank/DDBJ whole genome shotgun (WGS) entry which is preliminary data.</text>
</comment>
<evidence type="ECO:0000313" key="2">
    <source>
        <dbReference type="EMBL" id="KAK0157210.1"/>
    </source>
</evidence>
<feature type="compositionally biased region" description="Low complexity" evidence="1">
    <location>
        <begin position="139"/>
        <end position="156"/>
    </location>
</feature>
<evidence type="ECO:0000256" key="1">
    <source>
        <dbReference type="SAM" id="MobiDB-lite"/>
    </source>
</evidence>
<reference evidence="2" key="2">
    <citation type="submission" date="2023-03" db="EMBL/GenBank/DDBJ databases">
        <authorList>
            <person name="Inwood S.N."/>
            <person name="Skelly J.G."/>
            <person name="Guhlin J."/>
            <person name="Harrop T.W.R."/>
            <person name="Goldson S.G."/>
            <person name="Dearden P.K."/>
        </authorList>
    </citation>
    <scope>NUCLEOTIDE SEQUENCE</scope>
    <source>
        <strain evidence="2">Irish</strain>
        <tissue evidence="2">Whole body</tissue>
    </source>
</reference>
<dbReference type="Proteomes" id="UP001168990">
    <property type="component" value="Unassembled WGS sequence"/>
</dbReference>
<dbReference type="EMBL" id="JAQQBS010001440">
    <property type="protein sequence ID" value="KAK0157210.1"/>
    <property type="molecule type" value="Genomic_DNA"/>
</dbReference>
<sequence length="270" mass="30381">MDTFNMDKILMIPVPNEKDPEVNQIIKELNEEIALLAKGPMSPIRSRSVPKINNRYHRKRGDWQLMELNTAEPPAEKPKPKKKIRIRPLTSYSTNAPMSVTVNSKCNNTPKPRVVSIEQIPGTLMKKVICHNPRNAPETSTSTNTITSTPSSSTATITKPIRQIPIITIDDELPPGVISPPKIPKPVMQANVNMARPQSTSRATNNKNVVPVVQVGKKKRKRHIRNERHGLRYVREGEILYKVTKRKGGFERKVVKNPIWRGQGPAPPNN</sequence>
<gene>
    <name evidence="2" type="ORF">PV328_011744</name>
</gene>
<evidence type="ECO:0000313" key="3">
    <source>
        <dbReference type="Proteomes" id="UP001168990"/>
    </source>
</evidence>